<evidence type="ECO:0000313" key="4">
    <source>
        <dbReference type="EMBL" id="SFC91509.1"/>
    </source>
</evidence>
<sequence>MMRWRHCAAAVAAVMAAPGALAQATGDQGASNGIPGVPVSVTDPRSGSAVAADAEGDTGSAAPAAESGGPEADGAPPPAEQDQAVQAARASGPDTEASAAKDRRELTVEPGANQLMVISQGHPNRIIAPWPDPEVRSAHEAEIEVVGRVIYVTTAQSAPITLYVTDGHNEQRALSLTLVPRRVPPREYSVSIAGMESMASMVQPDKAGTWERSNPLRASVTKALSQAAKGELPAGYGMQDGVSPDAMPIHCDWDGSEDIQMGTGQRLEGRNLIVWVAPLHNGSDEPIEVRGPECYHRGILAVSSYPRAALKPGEETELYLVERRAGTPSGNERPSVLGRGAPEEGEDD</sequence>
<feature type="region of interest" description="Disordered" evidence="1">
    <location>
        <begin position="323"/>
        <end position="348"/>
    </location>
</feature>
<dbReference type="RefSeq" id="WP_093426771.1">
    <property type="nucleotide sequence ID" value="NZ_FOMJ01000001.1"/>
</dbReference>
<dbReference type="EMBL" id="FOMJ01000001">
    <property type="protein sequence ID" value="SFC91509.1"/>
    <property type="molecule type" value="Genomic_DNA"/>
</dbReference>
<evidence type="ECO:0000259" key="3">
    <source>
        <dbReference type="Pfam" id="PF23536"/>
    </source>
</evidence>
<dbReference type="OrthoDB" id="5298536at2"/>
<feature type="signal peptide" evidence="2">
    <location>
        <begin position="1"/>
        <end position="22"/>
    </location>
</feature>
<dbReference type="AlphaFoldDB" id="A0A1I1N1L5"/>
<evidence type="ECO:0000256" key="1">
    <source>
        <dbReference type="SAM" id="MobiDB-lite"/>
    </source>
</evidence>
<feature type="compositionally biased region" description="Low complexity" evidence="1">
    <location>
        <begin position="59"/>
        <end position="84"/>
    </location>
</feature>
<dbReference type="STRING" id="1123397.SAMN05660831_00067"/>
<dbReference type="Proteomes" id="UP000198611">
    <property type="component" value="Unassembled WGS sequence"/>
</dbReference>
<keyword evidence="2" id="KW-0732">Signal</keyword>
<proteinExistence type="predicted"/>
<protein>
    <submittedName>
        <fullName evidence="4">Conjugal transfer pilus assembly protein TraK</fullName>
    </submittedName>
</protein>
<evidence type="ECO:0000313" key="5">
    <source>
        <dbReference type="Proteomes" id="UP000198611"/>
    </source>
</evidence>
<feature type="domain" description="TraK C-terminal" evidence="3">
    <location>
        <begin position="209"/>
        <end position="322"/>
    </location>
</feature>
<accession>A0A1I1N1L5</accession>
<feature type="chain" id="PRO_5011640975" evidence="2">
    <location>
        <begin position="23"/>
        <end position="348"/>
    </location>
</feature>
<feature type="region of interest" description="Disordered" evidence="1">
    <location>
        <begin position="24"/>
        <end position="102"/>
    </location>
</feature>
<reference evidence="4 5" key="1">
    <citation type="submission" date="2016-10" db="EMBL/GenBank/DDBJ databases">
        <authorList>
            <person name="de Groot N.N."/>
        </authorList>
    </citation>
    <scope>NUCLEOTIDE SEQUENCE [LARGE SCALE GENOMIC DNA]</scope>
    <source>
        <strain evidence="4 5">HL3</strain>
    </source>
</reference>
<organism evidence="4 5">
    <name type="scientific">Thiohalospira halophila DSM 15071</name>
    <dbReference type="NCBI Taxonomy" id="1123397"/>
    <lineage>
        <taxon>Bacteria</taxon>
        <taxon>Pseudomonadati</taxon>
        <taxon>Pseudomonadota</taxon>
        <taxon>Gammaproteobacteria</taxon>
        <taxon>Thiohalospirales</taxon>
        <taxon>Thiohalospiraceae</taxon>
        <taxon>Thiohalospira</taxon>
    </lineage>
</organism>
<evidence type="ECO:0000256" key="2">
    <source>
        <dbReference type="SAM" id="SignalP"/>
    </source>
</evidence>
<name>A0A1I1N1L5_9GAMM</name>
<dbReference type="InterPro" id="IPR055397">
    <property type="entry name" value="TraK_C"/>
</dbReference>
<dbReference type="Pfam" id="PF23536">
    <property type="entry name" value="TraK_C"/>
    <property type="match status" value="1"/>
</dbReference>
<gene>
    <name evidence="4" type="ORF">SAMN05660831_00067</name>
</gene>
<keyword evidence="5" id="KW-1185">Reference proteome</keyword>